<dbReference type="PANTHER" id="PTHR43157:SF31">
    <property type="entry name" value="PHOSPHATIDYLINOSITOL-GLYCAN BIOSYNTHESIS CLASS F PROTEIN"/>
    <property type="match status" value="1"/>
</dbReference>
<accession>A0ABY6GJQ3</accession>
<evidence type="ECO:0000313" key="2">
    <source>
        <dbReference type="EMBL" id="UYH51053.1"/>
    </source>
</evidence>
<proteinExistence type="predicted"/>
<dbReference type="SUPFAM" id="SSF51735">
    <property type="entry name" value="NAD(P)-binding Rossmann-fold domains"/>
    <property type="match status" value="1"/>
</dbReference>
<dbReference type="PANTHER" id="PTHR43157">
    <property type="entry name" value="PHOSPHATIDYLINOSITOL-GLYCAN BIOSYNTHESIS CLASS F PROTEIN-RELATED"/>
    <property type="match status" value="1"/>
</dbReference>
<protein>
    <submittedName>
        <fullName evidence="2">SDR family NAD(P)-dependent oxidoreductase</fullName>
    </submittedName>
</protein>
<dbReference type="RefSeq" id="WP_319806646.1">
    <property type="nucleotide sequence ID" value="NZ_CP107052.1"/>
</dbReference>
<name>A0ABY6GJQ3_9PROT</name>
<sequence length="314" mass="34576">MGRTQKTGSRKTAIVTGSTNGLGLEASRQLAARGVRVMMTGRNPERGQSRVDDLKKQMPEADVTYCQLDLSSLDEISSFAQRLDVEGLDILINNAGVMGPQERVLTSYGQELQFGTNHLAHFLLTSCLLPALIRGKGRVITVASRAALKGRIHFEDLKAARHYDSMTFYRQSKLANLMFALTLDKLLRQHEIPVQSCAAHPGWTRTNMIASIPHQETVPTFKQRVYQRVVEPVGAAIFNHFAQDVADGVQPLLAPVWLGGDVGGAYFGPQKFGERSGPVGPAHIPASARKEVDQKRLWQCSVEITGAQYPFTYC</sequence>
<dbReference type="PRINTS" id="PR00081">
    <property type="entry name" value="GDHRDH"/>
</dbReference>
<dbReference type="InterPro" id="IPR002347">
    <property type="entry name" value="SDR_fam"/>
</dbReference>
<gene>
    <name evidence="2" type="ORF">N5W20_08160</name>
</gene>
<dbReference type="InterPro" id="IPR036291">
    <property type="entry name" value="NAD(P)-bd_dom_sf"/>
</dbReference>
<dbReference type="EMBL" id="CP107052">
    <property type="protein sequence ID" value="UYH51053.1"/>
    <property type="molecule type" value="Genomic_DNA"/>
</dbReference>
<dbReference type="Proteomes" id="UP001163831">
    <property type="component" value="Chromosome"/>
</dbReference>
<organism evidence="2 3">
    <name type="scientific">Candidatus Kirkpatrickella diaphorinae</name>
    <dbReference type="NCBI Taxonomy" id="2984322"/>
    <lineage>
        <taxon>Bacteria</taxon>
        <taxon>Pseudomonadati</taxon>
        <taxon>Pseudomonadota</taxon>
        <taxon>Alphaproteobacteria</taxon>
        <taxon>Acetobacterales</taxon>
        <taxon>Acetobacteraceae</taxon>
        <taxon>Candidatus Kirkpatrickella</taxon>
    </lineage>
</organism>
<dbReference type="Pfam" id="PF00106">
    <property type="entry name" value="adh_short"/>
    <property type="match status" value="1"/>
</dbReference>
<dbReference type="Gene3D" id="3.40.50.720">
    <property type="entry name" value="NAD(P)-binding Rossmann-like Domain"/>
    <property type="match status" value="1"/>
</dbReference>
<reference evidence="2" key="1">
    <citation type="submission" date="2022-10" db="EMBL/GenBank/DDBJ databases">
        <title>Candidatus Kirkpatrella diaphorinas gen. nov., sp. nov., an uncultured endosymbiont identified in a population of Diaphorina citri from Hawaii.</title>
        <authorList>
            <person name="Henry E.M."/>
            <person name="Carlson C.R."/>
            <person name="Kuo Y.-W."/>
        </authorList>
    </citation>
    <scope>NUCLEOTIDE SEQUENCE</scope>
    <source>
        <strain evidence="2">CADCRV1</strain>
    </source>
</reference>
<keyword evidence="1" id="KW-0560">Oxidoreductase</keyword>
<keyword evidence="3" id="KW-1185">Reference proteome</keyword>
<evidence type="ECO:0000256" key="1">
    <source>
        <dbReference type="ARBA" id="ARBA00023002"/>
    </source>
</evidence>
<evidence type="ECO:0000313" key="3">
    <source>
        <dbReference type="Proteomes" id="UP001163831"/>
    </source>
</evidence>